<evidence type="ECO:0000259" key="5">
    <source>
        <dbReference type="Pfam" id="PF00149"/>
    </source>
</evidence>
<gene>
    <name evidence="6" type="ORF">GA0070564_10678</name>
</gene>
<name>A0A1C4ZMW8_9ACTN</name>
<evidence type="ECO:0000256" key="4">
    <source>
        <dbReference type="ARBA" id="ARBA00025742"/>
    </source>
</evidence>
<evidence type="ECO:0000256" key="2">
    <source>
        <dbReference type="ARBA" id="ARBA00022801"/>
    </source>
</evidence>
<feature type="domain" description="Calcineurin-like phosphoesterase" evidence="5">
    <location>
        <begin position="1"/>
        <end position="78"/>
    </location>
</feature>
<comment type="similarity">
    <text evidence="4">Belongs to the cyclic nucleotide phosphodiesterase class-III family.</text>
</comment>
<keyword evidence="7" id="KW-1185">Reference proteome</keyword>
<accession>A0A1C4ZMW8</accession>
<organism evidence="6 7">
    <name type="scientific">Micromonospora mirobrigensis</name>
    <dbReference type="NCBI Taxonomy" id="262898"/>
    <lineage>
        <taxon>Bacteria</taxon>
        <taxon>Bacillati</taxon>
        <taxon>Actinomycetota</taxon>
        <taxon>Actinomycetes</taxon>
        <taxon>Micromonosporales</taxon>
        <taxon>Micromonosporaceae</taxon>
        <taxon>Micromonospora</taxon>
    </lineage>
</organism>
<dbReference type="EMBL" id="FMCX01000006">
    <property type="protein sequence ID" value="SCF34278.1"/>
    <property type="molecule type" value="Genomic_DNA"/>
</dbReference>
<dbReference type="SUPFAM" id="SSF56300">
    <property type="entry name" value="Metallo-dependent phosphatases"/>
    <property type="match status" value="1"/>
</dbReference>
<dbReference type="InterPro" id="IPR004843">
    <property type="entry name" value="Calcineurin-like_PHP"/>
</dbReference>
<dbReference type="STRING" id="262898.GA0070564_10678"/>
<keyword evidence="1" id="KW-0479">Metal-binding</keyword>
<evidence type="ECO:0000256" key="3">
    <source>
        <dbReference type="ARBA" id="ARBA00023004"/>
    </source>
</evidence>
<dbReference type="PANTHER" id="PTHR42988:SF2">
    <property type="entry name" value="CYCLIC NUCLEOTIDE PHOSPHODIESTERASE CBUA0032-RELATED"/>
    <property type="match status" value="1"/>
</dbReference>
<reference evidence="7" key="1">
    <citation type="submission" date="2016-06" db="EMBL/GenBank/DDBJ databases">
        <authorList>
            <person name="Varghese N."/>
            <person name="Submissions Spin"/>
        </authorList>
    </citation>
    <scope>NUCLEOTIDE SEQUENCE [LARGE SCALE GENOMIC DNA]</scope>
    <source>
        <strain evidence="7">DSM 44830</strain>
    </source>
</reference>
<sequence length="96" mass="10131">MLIAQLSDPHVTTGPLAAEPAAGLHRALGRVLAQRPRPDCVVVTGDLVGSGRPDEYAALREIIRRFPLPVHLVPGNHDVAELVAGVCRATPAERSA</sequence>
<protein>
    <submittedName>
        <fullName evidence="6">Calcineurin-like phosphoesterase</fullName>
    </submittedName>
</protein>
<dbReference type="AlphaFoldDB" id="A0A1C4ZMW8"/>
<dbReference type="InterPro" id="IPR029052">
    <property type="entry name" value="Metallo-depent_PP-like"/>
</dbReference>
<keyword evidence="3" id="KW-0408">Iron</keyword>
<evidence type="ECO:0000313" key="6">
    <source>
        <dbReference type="EMBL" id="SCF34278.1"/>
    </source>
</evidence>
<dbReference type="PANTHER" id="PTHR42988">
    <property type="entry name" value="PHOSPHOHYDROLASE"/>
    <property type="match status" value="1"/>
</dbReference>
<dbReference type="Pfam" id="PF00149">
    <property type="entry name" value="Metallophos"/>
    <property type="match status" value="1"/>
</dbReference>
<dbReference type="GO" id="GO:0016787">
    <property type="term" value="F:hydrolase activity"/>
    <property type="evidence" value="ECO:0007669"/>
    <property type="project" value="UniProtKB-KW"/>
</dbReference>
<keyword evidence="2" id="KW-0378">Hydrolase</keyword>
<dbReference type="Proteomes" id="UP000199504">
    <property type="component" value="Unassembled WGS sequence"/>
</dbReference>
<evidence type="ECO:0000313" key="7">
    <source>
        <dbReference type="Proteomes" id="UP000199504"/>
    </source>
</evidence>
<dbReference type="InterPro" id="IPR042283">
    <property type="entry name" value="GpdQ_catalytic"/>
</dbReference>
<dbReference type="InterPro" id="IPR050884">
    <property type="entry name" value="CNP_phosphodiesterase-III"/>
</dbReference>
<dbReference type="Gene3D" id="3.60.21.40">
    <property type="entry name" value="GpdQ, catalytic alpha/beta sandwich domain"/>
    <property type="match status" value="1"/>
</dbReference>
<evidence type="ECO:0000256" key="1">
    <source>
        <dbReference type="ARBA" id="ARBA00022723"/>
    </source>
</evidence>
<proteinExistence type="inferred from homology"/>
<dbReference type="GO" id="GO:0046872">
    <property type="term" value="F:metal ion binding"/>
    <property type="evidence" value="ECO:0007669"/>
    <property type="project" value="UniProtKB-KW"/>
</dbReference>